<dbReference type="Pfam" id="PF13087">
    <property type="entry name" value="AAA_12"/>
    <property type="match status" value="1"/>
</dbReference>
<dbReference type="InterPro" id="IPR027417">
    <property type="entry name" value="P-loop_NTPase"/>
</dbReference>
<organism evidence="2 3">
    <name type="scientific">Cladophialophora psammophila CBS 110553</name>
    <dbReference type="NCBI Taxonomy" id="1182543"/>
    <lineage>
        <taxon>Eukaryota</taxon>
        <taxon>Fungi</taxon>
        <taxon>Dikarya</taxon>
        <taxon>Ascomycota</taxon>
        <taxon>Pezizomycotina</taxon>
        <taxon>Eurotiomycetes</taxon>
        <taxon>Chaetothyriomycetidae</taxon>
        <taxon>Chaetothyriales</taxon>
        <taxon>Herpotrichiellaceae</taxon>
        <taxon>Cladophialophora</taxon>
    </lineage>
</organism>
<accession>W9W3Y9</accession>
<gene>
    <name evidence="2" type="ORF">A1O5_13468</name>
</gene>
<feature type="non-terminal residue" evidence="2">
    <location>
        <position position="1"/>
    </location>
</feature>
<dbReference type="GeneID" id="19198150"/>
<sequence>IAIIIGYNAQYRLYLYIKTKLIYTDNKYSTLVVIIIDKYQGMKFNVIIIDFLVIDTPGFLAKYARVNVRISRVRFVLYVLDNKE</sequence>
<protein>
    <recommendedName>
        <fullName evidence="1">DNA2/NAM7 helicase-like C-terminal domain-containing protein</fullName>
    </recommendedName>
</protein>
<proteinExistence type="predicted"/>
<dbReference type="RefSeq" id="XP_007752223.1">
    <property type="nucleotide sequence ID" value="XM_007754033.1"/>
</dbReference>
<name>W9W3Y9_9EURO</name>
<keyword evidence="3" id="KW-1185">Reference proteome</keyword>
<evidence type="ECO:0000259" key="1">
    <source>
        <dbReference type="Pfam" id="PF13087"/>
    </source>
</evidence>
<dbReference type="OrthoDB" id="4326398at2759"/>
<reference evidence="2 3" key="1">
    <citation type="submission" date="2013-03" db="EMBL/GenBank/DDBJ databases">
        <title>The Genome Sequence of Cladophialophora psammophila CBS 110553.</title>
        <authorList>
            <consortium name="The Broad Institute Genomics Platform"/>
            <person name="Cuomo C."/>
            <person name="de Hoog S."/>
            <person name="Gorbushina A."/>
            <person name="Walker B."/>
            <person name="Young S.K."/>
            <person name="Zeng Q."/>
            <person name="Gargeya S."/>
            <person name="Fitzgerald M."/>
            <person name="Haas B."/>
            <person name="Abouelleil A."/>
            <person name="Allen A.W."/>
            <person name="Alvarado L."/>
            <person name="Arachchi H.M."/>
            <person name="Berlin A.M."/>
            <person name="Chapman S.B."/>
            <person name="Gainer-Dewar J."/>
            <person name="Goldberg J."/>
            <person name="Griggs A."/>
            <person name="Gujja S."/>
            <person name="Hansen M."/>
            <person name="Howarth C."/>
            <person name="Imamovic A."/>
            <person name="Ireland A."/>
            <person name="Larimer J."/>
            <person name="McCowan C."/>
            <person name="Murphy C."/>
            <person name="Pearson M."/>
            <person name="Poon T.W."/>
            <person name="Priest M."/>
            <person name="Roberts A."/>
            <person name="Saif S."/>
            <person name="Shea T."/>
            <person name="Sisk P."/>
            <person name="Sykes S."/>
            <person name="Wortman J."/>
            <person name="Nusbaum C."/>
            <person name="Birren B."/>
        </authorList>
    </citation>
    <scope>NUCLEOTIDE SEQUENCE [LARGE SCALE GENOMIC DNA]</scope>
    <source>
        <strain evidence="2 3">CBS 110553</strain>
    </source>
</reference>
<evidence type="ECO:0000313" key="2">
    <source>
        <dbReference type="EMBL" id="EXJ53294.1"/>
    </source>
</evidence>
<dbReference type="Gene3D" id="3.40.50.300">
    <property type="entry name" value="P-loop containing nucleotide triphosphate hydrolases"/>
    <property type="match status" value="1"/>
</dbReference>
<dbReference type="Proteomes" id="UP000019471">
    <property type="component" value="Unassembled WGS sequence"/>
</dbReference>
<evidence type="ECO:0000313" key="3">
    <source>
        <dbReference type="Proteomes" id="UP000019471"/>
    </source>
</evidence>
<dbReference type="EMBL" id="AMGX01000069">
    <property type="protein sequence ID" value="EXJ53294.1"/>
    <property type="molecule type" value="Genomic_DNA"/>
</dbReference>
<dbReference type="InterPro" id="IPR041679">
    <property type="entry name" value="DNA2/NAM7-like_C"/>
</dbReference>
<dbReference type="AlphaFoldDB" id="W9W3Y9"/>
<comment type="caution">
    <text evidence="2">The sequence shown here is derived from an EMBL/GenBank/DDBJ whole genome shotgun (WGS) entry which is preliminary data.</text>
</comment>
<feature type="domain" description="DNA2/NAM7 helicase-like C-terminal" evidence="1">
    <location>
        <begin position="1"/>
        <end position="83"/>
    </location>
</feature>
<feature type="non-terminal residue" evidence="2">
    <location>
        <position position="84"/>
    </location>
</feature>
<dbReference type="HOGENOM" id="CLU_2533547_0_0_1"/>